<dbReference type="PANTHER" id="PTHR11963:SF23">
    <property type="entry name" value="CYTOSOL AMINOPEPTIDASE"/>
    <property type="match status" value="1"/>
</dbReference>
<evidence type="ECO:0000256" key="2">
    <source>
        <dbReference type="ARBA" id="ARBA00022438"/>
    </source>
</evidence>
<keyword evidence="2 6" id="KW-0031">Aminopeptidase</keyword>
<proteinExistence type="inferred from homology"/>
<accession>A0A5C2RTG1</accession>
<sequence>MLVADSLSSRYKGGTLDGVAALVLVCKGITFDSGGISLKPSEGMSLMRSDMGGAATVCATALAISRLKIPVNLVVLTPLTENLPGPTANKPGDTVYAMNGESVVEIDLNTDTEGRLVLSGELSRSTRDI</sequence>
<dbReference type="Proteomes" id="UP000313359">
    <property type="component" value="Unassembled WGS sequence"/>
</dbReference>
<comment type="similarity">
    <text evidence="1">Belongs to the peptidase M17 family.</text>
</comment>
<name>A0A5C2RTG1_9APHY</name>
<dbReference type="Pfam" id="PF00883">
    <property type="entry name" value="Peptidase_M17"/>
    <property type="match status" value="1"/>
</dbReference>
<evidence type="ECO:0000313" key="6">
    <source>
        <dbReference type="EMBL" id="RPD53835.1"/>
    </source>
</evidence>
<dbReference type="GO" id="GO:0006508">
    <property type="term" value="P:proteolysis"/>
    <property type="evidence" value="ECO:0007669"/>
    <property type="project" value="UniProtKB-KW"/>
</dbReference>
<dbReference type="PANTHER" id="PTHR11963">
    <property type="entry name" value="LEUCINE AMINOPEPTIDASE-RELATED"/>
    <property type="match status" value="1"/>
</dbReference>
<keyword evidence="4" id="KW-0378">Hydrolase</keyword>
<protein>
    <submittedName>
        <fullName evidence="6">Peptidase M17, leucyl aminopeptidase</fullName>
    </submittedName>
</protein>
<evidence type="ECO:0000313" key="7">
    <source>
        <dbReference type="Proteomes" id="UP000313359"/>
    </source>
</evidence>
<dbReference type="OrthoDB" id="412814at2759"/>
<dbReference type="Gene3D" id="3.40.630.10">
    <property type="entry name" value="Zn peptidases"/>
    <property type="match status" value="1"/>
</dbReference>
<dbReference type="InterPro" id="IPR000819">
    <property type="entry name" value="Peptidase_M17_C"/>
</dbReference>
<organism evidence="6 7">
    <name type="scientific">Lentinus tigrinus ALCF2SS1-6</name>
    <dbReference type="NCBI Taxonomy" id="1328759"/>
    <lineage>
        <taxon>Eukaryota</taxon>
        <taxon>Fungi</taxon>
        <taxon>Dikarya</taxon>
        <taxon>Basidiomycota</taxon>
        <taxon>Agaricomycotina</taxon>
        <taxon>Agaricomycetes</taxon>
        <taxon>Polyporales</taxon>
        <taxon>Polyporaceae</taxon>
        <taxon>Lentinus</taxon>
    </lineage>
</organism>
<dbReference type="EMBL" id="ML122314">
    <property type="protein sequence ID" value="RPD53835.1"/>
    <property type="molecule type" value="Genomic_DNA"/>
</dbReference>
<dbReference type="AlphaFoldDB" id="A0A5C2RTG1"/>
<keyword evidence="3" id="KW-0645">Protease</keyword>
<evidence type="ECO:0000256" key="4">
    <source>
        <dbReference type="ARBA" id="ARBA00022801"/>
    </source>
</evidence>
<evidence type="ECO:0000256" key="1">
    <source>
        <dbReference type="ARBA" id="ARBA00009528"/>
    </source>
</evidence>
<dbReference type="PRINTS" id="PR00481">
    <property type="entry name" value="LAMNOPPTDASE"/>
</dbReference>
<dbReference type="GO" id="GO:0005737">
    <property type="term" value="C:cytoplasm"/>
    <property type="evidence" value="ECO:0007669"/>
    <property type="project" value="InterPro"/>
</dbReference>
<dbReference type="STRING" id="1328759.A0A5C2RTG1"/>
<dbReference type="GO" id="GO:0070006">
    <property type="term" value="F:metalloaminopeptidase activity"/>
    <property type="evidence" value="ECO:0007669"/>
    <property type="project" value="InterPro"/>
</dbReference>
<evidence type="ECO:0000256" key="3">
    <source>
        <dbReference type="ARBA" id="ARBA00022670"/>
    </source>
</evidence>
<feature type="domain" description="Cytosol aminopeptidase" evidence="5">
    <location>
        <begin position="10"/>
        <end position="124"/>
    </location>
</feature>
<dbReference type="SUPFAM" id="SSF53187">
    <property type="entry name" value="Zn-dependent exopeptidases"/>
    <property type="match status" value="1"/>
</dbReference>
<reference evidence="6" key="1">
    <citation type="journal article" date="2018" name="Genome Biol. Evol.">
        <title>Genomics and development of Lentinus tigrinus, a white-rot wood-decaying mushroom with dimorphic fruiting bodies.</title>
        <authorList>
            <person name="Wu B."/>
            <person name="Xu Z."/>
            <person name="Knudson A."/>
            <person name="Carlson A."/>
            <person name="Chen N."/>
            <person name="Kovaka S."/>
            <person name="LaButti K."/>
            <person name="Lipzen A."/>
            <person name="Pennachio C."/>
            <person name="Riley R."/>
            <person name="Schakwitz W."/>
            <person name="Umezawa K."/>
            <person name="Ohm R.A."/>
            <person name="Grigoriev I.V."/>
            <person name="Nagy L.G."/>
            <person name="Gibbons J."/>
            <person name="Hibbett D."/>
        </authorList>
    </citation>
    <scope>NUCLEOTIDE SEQUENCE [LARGE SCALE GENOMIC DNA]</scope>
    <source>
        <strain evidence="6">ALCF2SS1-6</strain>
    </source>
</reference>
<dbReference type="GO" id="GO:0030145">
    <property type="term" value="F:manganese ion binding"/>
    <property type="evidence" value="ECO:0007669"/>
    <property type="project" value="InterPro"/>
</dbReference>
<evidence type="ECO:0000259" key="5">
    <source>
        <dbReference type="Pfam" id="PF00883"/>
    </source>
</evidence>
<dbReference type="InterPro" id="IPR011356">
    <property type="entry name" value="Leucine_aapep/pepB"/>
</dbReference>
<keyword evidence="7" id="KW-1185">Reference proteome</keyword>
<gene>
    <name evidence="6" type="ORF">L227DRAFT_512577</name>
</gene>